<protein>
    <submittedName>
        <fullName evidence="1">Uncharacterized protein</fullName>
    </submittedName>
</protein>
<dbReference type="AlphaFoldDB" id="A0A0K2SVC1"/>
<accession>A0A0K2SVC1</accession>
<sequence>MSSLSKDIIINNNITTQCCSFILYLFSRK</sequence>
<evidence type="ECO:0000313" key="1">
    <source>
        <dbReference type="EMBL" id="CDW17703.1"/>
    </source>
</evidence>
<name>A0A0K2SVC1_LEPSM</name>
<organism evidence="1">
    <name type="scientific">Lepeophtheirus salmonis</name>
    <name type="common">Salmon louse</name>
    <name type="synonym">Caligus salmonis</name>
    <dbReference type="NCBI Taxonomy" id="72036"/>
    <lineage>
        <taxon>Eukaryota</taxon>
        <taxon>Metazoa</taxon>
        <taxon>Ecdysozoa</taxon>
        <taxon>Arthropoda</taxon>
        <taxon>Crustacea</taxon>
        <taxon>Multicrustacea</taxon>
        <taxon>Hexanauplia</taxon>
        <taxon>Copepoda</taxon>
        <taxon>Siphonostomatoida</taxon>
        <taxon>Caligidae</taxon>
        <taxon>Lepeophtheirus</taxon>
    </lineage>
</organism>
<proteinExistence type="predicted"/>
<dbReference type="EMBL" id="HACA01000342">
    <property type="protein sequence ID" value="CDW17703.1"/>
    <property type="molecule type" value="Transcribed_RNA"/>
</dbReference>
<reference evidence="1" key="1">
    <citation type="submission" date="2014-05" db="EMBL/GenBank/DDBJ databases">
        <authorList>
            <person name="Chronopoulou M."/>
        </authorList>
    </citation>
    <scope>NUCLEOTIDE SEQUENCE</scope>
    <source>
        <tissue evidence="1">Whole organism</tissue>
    </source>
</reference>